<reference evidence="1" key="1">
    <citation type="submission" date="2021-01" db="EMBL/GenBank/DDBJ databases">
        <authorList>
            <person name="Corre E."/>
            <person name="Pelletier E."/>
            <person name="Niang G."/>
            <person name="Scheremetjew M."/>
            <person name="Finn R."/>
            <person name="Kale V."/>
            <person name="Holt S."/>
            <person name="Cochrane G."/>
            <person name="Meng A."/>
            <person name="Brown T."/>
            <person name="Cohen L."/>
        </authorList>
    </citation>
    <scope>NUCLEOTIDE SEQUENCE</scope>
    <source>
        <strain evidence="1">CCMP1381</strain>
    </source>
</reference>
<accession>A0A7S2DUR9</accession>
<organism evidence="1">
    <name type="scientific">Octactis speculum</name>
    <dbReference type="NCBI Taxonomy" id="3111310"/>
    <lineage>
        <taxon>Eukaryota</taxon>
        <taxon>Sar</taxon>
        <taxon>Stramenopiles</taxon>
        <taxon>Ochrophyta</taxon>
        <taxon>Dictyochophyceae</taxon>
        <taxon>Dictyochales</taxon>
        <taxon>Dictyochaceae</taxon>
        <taxon>Octactis</taxon>
    </lineage>
</organism>
<gene>
    <name evidence="1" type="ORF">DSPE1174_LOCUS25846</name>
</gene>
<sequence>MHATTMFHWHVADAIFVECAEGIFARDAVEMLYKIRIEVVQANNDDQAGYRTWQLCPHVTDAAIRSMLSHLKINAVGSVPHGKVNTSGTMRLSPTNRWCLVS</sequence>
<protein>
    <submittedName>
        <fullName evidence="1">Uncharacterized protein</fullName>
    </submittedName>
</protein>
<name>A0A7S2DUR9_9STRA</name>
<dbReference type="AlphaFoldDB" id="A0A7S2DUR9"/>
<evidence type="ECO:0000313" key="1">
    <source>
        <dbReference type="EMBL" id="CAD9465024.1"/>
    </source>
</evidence>
<dbReference type="EMBL" id="HBGS01049612">
    <property type="protein sequence ID" value="CAD9465024.1"/>
    <property type="molecule type" value="Transcribed_RNA"/>
</dbReference>
<proteinExistence type="predicted"/>